<evidence type="ECO:0000259" key="9">
    <source>
        <dbReference type="PROSITE" id="PS50850"/>
    </source>
</evidence>
<keyword evidence="4 8" id="KW-0812">Transmembrane</keyword>
<evidence type="ECO:0000256" key="4">
    <source>
        <dbReference type="ARBA" id="ARBA00022692"/>
    </source>
</evidence>
<evidence type="ECO:0000256" key="3">
    <source>
        <dbReference type="ARBA" id="ARBA00022475"/>
    </source>
</evidence>
<comment type="caution">
    <text evidence="10">The sequence shown here is derived from an EMBL/GenBank/DDBJ whole genome shotgun (WGS) entry which is preliminary data.</text>
</comment>
<gene>
    <name evidence="10" type="ORF">QNI14_10660</name>
</gene>
<dbReference type="Proteomes" id="UP001321481">
    <property type="component" value="Unassembled WGS sequence"/>
</dbReference>
<dbReference type="InterPro" id="IPR011701">
    <property type="entry name" value="MFS"/>
</dbReference>
<dbReference type="EMBL" id="JASJND010000006">
    <property type="protein sequence ID" value="MDJ1114910.1"/>
    <property type="molecule type" value="Genomic_DNA"/>
</dbReference>
<dbReference type="PANTHER" id="PTHR43045:SF4">
    <property type="entry name" value="TRANSPORTER YDFJ-RELATED"/>
    <property type="match status" value="1"/>
</dbReference>
<reference evidence="10 11" key="1">
    <citation type="submission" date="2023-05" db="EMBL/GenBank/DDBJ databases">
        <title>Microbacterium dauci sp.nov., Isolated from Carrot Rhizosphere Soil.</title>
        <authorList>
            <person name="Xiao Z."/>
            <person name="Zheng J."/>
        </authorList>
    </citation>
    <scope>NUCLEOTIDE SEQUENCE [LARGE SCALE GENOMIC DNA]</scope>
    <source>
        <strain evidence="10 11">LX3-4</strain>
    </source>
</reference>
<dbReference type="InterPro" id="IPR020846">
    <property type="entry name" value="MFS_dom"/>
</dbReference>
<proteinExistence type="predicted"/>
<name>A0ABT6ZFG9_9MICO</name>
<keyword evidence="3" id="KW-1003">Cell membrane</keyword>
<evidence type="ECO:0000313" key="11">
    <source>
        <dbReference type="Proteomes" id="UP001321481"/>
    </source>
</evidence>
<accession>A0ABT6ZFG9</accession>
<evidence type="ECO:0000313" key="10">
    <source>
        <dbReference type="EMBL" id="MDJ1114910.1"/>
    </source>
</evidence>
<feature type="transmembrane region" description="Helical" evidence="8">
    <location>
        <begin position="67"/>
        <end position="88"/>
    </location>
</feature>
<feature type="transmembrane region" description="Helical" evidence="8">
    <location>
        <begin position="255"/>
        <end position="281"/>
    </location>
</feature>
<dbReference type="Gene3D" id="1.20.1250.20">
    <property type="entry name" value="MFS general substrate transporter like domains"/>
    <property type="match status" value="2"/>
</dbReference>
<evidence type="ECO:0000256" key="2">
    <source>
        <dbReference type="ARBA" id="ARBA00022448"/>
    </source>
</evidence>
<dbReference type="Pfam" id="PF07690">
    <property type="entry name" value="MFS_1"/>
    <property type="match status" value="1"/>
</dbReference>
<feature type="transmembrane region" description="Helical" evidence="8">
    <location>
        <begin position="293"/>
        <end position="313"/>
    </location>
</feature>
<sequence length="444" mass="46810">MTAIHTPSTQSAAPTAPQKTTKNGRRALYGAMFGFYADMYDIYLPVVALAPAMVFFLPNASSAIDTALFAAAIFTASIIGRPLGSLIFGPLGDRVGRRKATLIAAAGSAVCTGIMCVMPGYAQIGMAALVMLVVLRLFDGIFLGGEYTAANPLAMEHAPARLRGVFGSLINMGFPLALVSITLLTMGTLVVFPQGDAESAYAVWGWRVPFFVGFILCSTLFVIYWKSVPESDLWASEQKADNVYRSLLSREMLPTLLLACVTVTGIWFSMNGTIGVFASHFRGLGVATEQVNATMLTAASIAAVLFPVVGYLSQRVGRRTVIIGIGALITVVSAGGFAVAIGNPSTPLMSVAAGAAIVCAFLIWATITAYLIELFPTRIRATGYGVAYALPSLIPAFYANYMVGLGGIMPFEYTPAVIVALGGVLIVVGAMFAKDRRSDNLATV</sequence>
<keyword evidence="6 8" id="KW-0472">Membrane</keyword>
<evidence type="ECO:0000256" key="6">
    <source>
        <dbReference type="ARBA" id="ARBA00023136"/>
    </source>
</evidence>
<dbReference type="PROSITE" id="PS00217">
    <property type="entry name" value="SUGAR_TRANSPORT_2"/>
    <property type="match status" value="1"/>
</dbReference>
<feature type="transmembrane region" description="Helical" evidence="8">
    <location>
        <begin position="169"/>
        <end position="192"/>
    </location>
</feature>
<feature type="transmembrane region" description="Helical" evidence="8">
    <location>
        <begin position="204"/>
        <end position="225"/>
    </location>
</feature>
<comment type="subcellular location">
    <subcellularLocation>
        <location evidence="1">Cell membrane</location>
        <topology evidence="1">Multi-pass membrane protein</topology>
    </subcellularLocation>
</comment>
<dbReference type="InterPro" id="IPR036259">
    <property type="entry name" value="MFS_trans_sf"/>
</dbReference>
<feature type="transmembrane region" description="Helical" evidence="8">
    <location>
        <begin position="413"/>
        <end position="433"/>
    </location>
</feature>
<dbReference type="SUPFAM" id="SSF103473">
    <property type="entry name" value="MFS general substrate transporter"/>
    <property type="match status" value="1"/>
</dbReference>
<evidence type="ECO:0000256" key="7">
    <source>
        <dbReference type="SAM" id="MobiDB-lite"/>
    </source>
</evidence>
<feature type="transmembrane region" description="Helical" evidence="8">
    <location>
        <begin position="128"/>
        <end position="149"/>
    </location>
</feature>
<keyword evidence="2" id="KW-0813">Transport</keyword>
<feature type="region of interest" description="Disordered" evidence="7">
    <location>
        <begin position="1"/>
        <end position="20"/>
    </location>
</feature>
<feature type="transmembrane region" description="Helical" evidence="8">
    <location>
        <begin position="348"/>
        <end position="372"/>
    </location>
</feature>
<dbReference type="InterPro" id="IPR005829">
    <property type="entry name" value="Sugar_transporter_CS"/>
</dbReference>
<dbReference type="PROSITE" id="PS50850">
    <property type="entry name" value="MFS"/>
    <property type="match status" value="1"/>
</dbReference>
<feature type="domain" description="Major facilitator superfamily (MFS) profile" evidence="9">
    <location>
        <begin position="27"/>
        <end position="437"/>
    </location>
</feature>
<feature type="transmembrane region" description="Helical" evidence="8">
    <location>
        <begin position="100"/>
        <end position="122"/>
    </location>
</feature>
<organism evidence="10 11">
    <name type="scientific">Microbacterium dauci</name>
    <dbReference type="NCBI Taxonomy" id="3048008"/>
    <lineage>
        <taxon>Bacteria</taxon>
        <taxon>Bacillati</taxon>
        <taxon>Actinomycetota</taxon>
        <taxon>Actinomycetes</taxon>
        <taxon>Micrococcales</taxon>
        <taxon>Microbacteriaceae</taxon>
        <taxon>Microbacterium</taxon>
    </lineage>
</organism>
<feature type="transmembrane region" description="Helical" evidence="8">
    <location>
        <begin position="320"/>
        <end position="342"/>
    </location>
</feature>
<evidence type="ECO:0000256" key="5">
    <source>
        <dbReference type="ARBA" id="ARBA00022989"/>
    </source>
</evidence>
<protein>
    <submittedName>
        <fullName evidence="10">MFS transporter</fullName>
    </submittedName>
</protein>
<keyword evidence="11" id="KW-1185">Reference proteome</keyword>
<keyword evidence="5 8" id="KW-1133">Transmembrane helix</keyword>
<feature type="transmembrane region" description="Helical" evidence="8">
    <location>
        <begin position="384"/>
        <end position="401"/>
    </location>
</feature>
<evidence type="ECO:0000256" key="1">
    <source>
        <dbReference type="ARBA" id="ARBA00004651"/>
    </source>
</evidence>
<dbReference type="RefSeq" id="WP_283716568.1">
    <property type="nucleotide sequence ID" value="NZ_JASJND010000006.1"/>
</dbReference>
<evidence type="ECO:0000256" key="8">
    <source>
        <dbReference type="SAM" id="Phobius"/>
    </source>
</evidence>
<dbReference type="PANTHER" id="PTHR43045">
    <property type="entry name" value="SHIKIMATE TRANSPORTER"/>
    <property type="match status" value="1"/>
</dbReference>